<sequence length="148" mass="17646">MNDIVDRPTRSRMMSGIRNKNTKPEIMVRSWLHKHGFRFKINVRELRGKPDVVCPRYHAVIFVHGCFWHGHECCLFKWPKTRPDFWHEKITQNKARDQRVIDSLLSAGWRVGIVWECALRNSEVDMETILMPLAEWLRSDITTFEVKK</sequence>
<comment type="similarity">
    <text evidence="6">Belongs to the vsr family.</text>
</comment>
<organism evidence="7 8">
    <name type="scientific">Pseudaeromonas sharmana</name>
    <dbReference type="NCBI Taxonomy" id="328412"/>
    <lineage>
        <taxon>Bacteria</taxon>
        <taxon>Pseudomonadati</taxon>
        <taxon>Pseudomonadota</taxon>
        <taxon>Gammaproteobacteria</taxon>
        <taxon>Aeromonadales</taxon>
        <taxon>Aeromonadaceae</taxon>
        <taxon>Pseudaeromonas</taxon>
    </lineage>
</organism>
<comment type="function">
    <text evidence="6">May nick specific sequences that contain T:G mispairs resulting from m5C-deamination.</text>
</comment>
<keyword evidence="3 6" id="KW-0227">DNA damage</keyword>
<dbReference type="EMBL" id="JBHSAF010000003">
    <property type="protein sequence ID" value="MFC3912815.1"/>
    <property type="molecule type" value="Genomic_DNA"/>
</dbReference>
<comment type="caution">
    <text evidence="7">The sequence shown here is derived from an EMBL/GenBank/DDBJ whole genome shotgun (WGS) entry which is preliminary data.</text>
</comment>
<evidence type="ECO:0000256" key="3">
    <source>
        <dbReference type="ARBA" id="ARBA00022763"/>
    </source>
</evidence>
<keyword evidence="5 6" id="KW-0234">DNA repair</keyword>
<dbReference type="CDD" id="cd00221">
    <property type="entry name" value="Vsr"/>
    <property type="match status" value="1"/>
</dbReference>
<evidence type="ECO:0000313" key="7">
    <source>
        <dbReference type="EMBL" id="MFC3912815.1"/>
    </source>
</evidence>
<accession>A0ABV8CLD0</accession>
<keyword evidence="8" id="KW-1185">Reference proteome</keyword>
<protein>
    <recommendedName>
        <fullName evidence="6">Very short patch repair endonuclease</fullName>
        <ecNumber evidence="6">3.1.-.-</ecNumber>
    </recommendedName>
</protein>
<evidence type="ECO:0000256" key="4">
    <source>
        <dbReference type="ARBA" id="ARBA00022801"/>
    </source>
</evidence>
<dbReference type="RefSeq" id="WP_377151010.1">
    <property type="nucleotide sequence ID" value="NZ_JBHSAF010000003.1"/>
</dbReference>
<dbReference type="GO" id="GO:0004519">
    <property type="term" value="F:endonuclease activity"/>
    <property type="evidence" value="ECO:0007669"/>
    <property type="project" value="UniProtKB-KW"/>
</dbReference>
<dbReference type="NCBIfam" id="TIGR00632">
    <property type="entry name" value="vsr"/>
    <property type="match status" value="1"/>
</dbReference>
<dbReference type="InterPro" id="IPR004603">
    <property type="entry name" value="DNA_mismatch_endonuc_vsr"/>
</dbReference>
<dbReference type="InterPro" id="IPR011335">
    <property type="entry name" value="Restrct_endonuc-II-like"/>
</dbReference>
<dbReference type="PIRSF" id="PIRSF018267">
    <property type="entry name" value="VSR_endonuc"/>
    <property type="match status" value="1"/>
</dbReference>
<dbReference type="Pfam" id="PF03852">
    <property type="entry name" value="Vsr"/>
    <property type="match status" value="1"/>
</dbReference>
<reference evidence="8" key="1">
    <citation type="journal article" date="2019" name="Int. J. Syst. Evol. Microbiol.">
        <title>The Global Catalogue of Microorganisms (GCM) 10K type strain sequencing project: providing services to taxonomists for standard genome sequencing and annotation.</title>
        <authorList>
            <consortium name="The Broad Institute Genomics Platform"/>
            <consortium name="The Broad Institute Genome Sequencing Center for Infectious Disease"/>
            <person name="Wu L."/>
            <person name="Ma J."/>
        </authorList>
    </citation>
    <scope>NUCLEOTIDE SEQUENCE [LARGE SCALE GENOMIC DNA]</scope>
    <source>
        <strain evidence="8">CCUG 54939</strain>
    </source>
</reference>
<evidence type="ECO:0000256" key="2">
    <source>
        <dbReference type="ARBA" id="ARBA00022759"/>
    </source>
</evidence>
<dbReference type="Proteomes" id="UP001595692">
    <property type="component" value="Unassembled WGS sequence"/>
</dbReference>
<keyword evidence="4 6" id="KW-0378">Hydrolase</keyword>
<dbReference type="Gene3D" id="3.40.960.10">
    <property type="entry name" value="VSR Endonuclease"/>
    <property type="match status" value="1"/>
</dbReference>
<dbReference type="SUPFAM" id="SSF52980">
    <property type="entry name" value="Restriction endonuclease-like"/>
    <property type="match status" value="1"/>
</dbReference>
<name>A0ABV8CLD0_9GAMM</name>
<evidence type="ECO:0000256" key="5">
    <source>
        <dbReference type="ARBA" id="ARBA00023204"/>
    </source>
</evidence>
<dbReference type="EC" id="3.1.-.-" evidence="6"/>
<keyword evidence="1 6" id="KW-0540">Nuclease</keyword>
<evidence type="ECO:0000256" key="6">
    <source>
        <dbReference type="PIRNR" id="PIRNR018267"/>
    </source>
</evidence>
<evidence type="ECO:0000256" key="1">
    <source>
        <dbReference type="ARBA" id="ARBA00022722"/>
    </source>
</evidence>
<gene>
    <name evidence="7" type="ORF">ACFOSS_04960</name>
</gene>
<proteinExistence type="inferred from homology"/>
<evidence type="ECO:0000313" key="8">
    <source>
        <dbReference type="Proteomes" id="UP001595692"/>
    </source>
</evidence>
<keyword evidence="2 6" id="KW-0255">Endonuclease</keyword>